<comment type="caution">
    <text evidence="1">The sequence shown here is derived from an EMBL/GenBank/DDBJ whole genome shotgun (WGS) entry which is preliminary data.</text>
</comment>
<dbReference type="EMBL" id="BARS01058934">
    <property type="protein sequence ID" value="GAG42184.1"/>
    <property type="molecule type" value="Genomic_DNA"/>
</dbReference>
<sequence length="76" mass="9086">GHLSERKIKIKLNQEDNHYQKYWLDNDDIRSKFIVDSEGLFFNAKLEEQILKRTKFRESRKKNLSTAPHMVDHVGT</sequence>
<evidence type="ECO:0000313" key="1">
    <source>
        <dbReference type="EMBL" id="GAG42184.1"/>
    </source>
</evidence>
<reference evidence="1" key="1">
    <citation type="journal article" date="2014" name="Front. Microbiol.">
        <title>High frequency of phylogenetically diverse reductive dehalogenase-homologous genes in deep subseafloor sedimentary metagenomes.</title>
        <authorList>
            <person name="Kawai M."/>
            <person name="Futagami T."/>
            <person name="Toyoda A."/>
            <person name="Takaki Y."/>
            <person name="Nishi S."/>
            <person name="Hori S."/>
            <person name="Arai W."/>
            <person name="Tsubouchi T."/>
            <person name="Morono Y."/>
            <person name="Uchiyama I."/>
            <person name="Ito T."/>
            <person name="Fujiyama A."/>
            <person name="Inagaki F."/>
            <person name="Takami H."/>
        </authorList>
    </citation>
    <scope>NUCLEOTIDE SEQUENCE</scope>
    <source>
        <strain evidence="1">Expedition CK06-06</strain>
    </source>
</reference>
<organism evidence="1">
    <name type="scientific">marine sediment metagenome</name>
    <dbReference type="NCBI Taxonomy" id="412755"/>
    <lineage>
        <taxon>unclassified sequences</taxon>
        <taxon>metagenomes</taxon>
        <taxon>ecological metagenomes</taxon>
    </lineage>
</organism>
<dbReference type="AlphaFoldDB" id="X0XG70"/>
<feature type="non-terminal residue" evidence="1">
    <location>
        <position position="1"/>
    </location>
</feature>
<feature type="non-terminal residue" evidence="1">
    <location>
        <position position="76"/>
    </location>
</feature>
<protein>
    <submittedName>
        <fullName evidence="1">Uncharacterized protein</fullName>
    </submittedName>
</protein>
<name>X0XG70_9ZZZZ</name>
<gene>
    <name evidence="1" type="ORF">S01H1_85668</name>
</gene>
<accession>X0XG70</accession>
<proteinExistence type="predicted"/>